<dbReference type="AlphaFoldDB" id="A0A2H1V216"/>
<dbReference type="PANTHER" id="PTHR23110">
    <property type="entry name" value="BTB DOMAIN TRANSCRIPTION FACTOR"/>
    <property type="match status" value="1"/>
</dbReference>
<dbReference type="PROSITE" id="PS50157">
    <property type="entry name" value="ZINC_FINGER_C2H2_2"/>
    <property type="match status" value="2"/>
</dbReference>
<dbReference type="PROSITE" id="PS50097">
    <property type="entry name" value="BTB"/>
    <property type="match status" value="1"/>
</dbReference>
<evidence type="ECO:0000256" key="1">
    <source>
        <dbReference type="ARBA" id="ARBA00004123"/>
    </source>
</evidence>
<dbReference type="SMART" id="SM00225">
    <property type="entry name" value="BTB"/>
    <property type="match status" value="1"/>
</dbReference>
<dbReference type="InterPro" id="IPR013087">
    <property type="entry name" value="Znf_C2H2_type"/>
</dbReference>
<dbReference type="CDD" id="cd18315">
    <property type="entry name" value="BTB_POZ_BAB-like"/>
    <property type="match status" value="1"/>
</dbReference>
<dbReference type="GO" id="GO:0048513">
    <property type="term" value="P:animal organ development"/>
    <property type="evidence" value="ECO:0007669"/>
    <property type="project" value="UniProtKB-ARBA"/>
</dbReference>
<dbReference type="InterPro" id="IPR011333">
    <property type="entry name" value="SKP1/BTB/POZ_sf"/>
</dbReference>
<dbReference type="GO" id="GO:0005634">
    <property type="term" value="C:nucleus"/>
    <property type="evidence" value="ECO:0007669"/>
    <property type="project" value="UniProtKB-SubCell"/>
</dbReference>
<dbReference type="GO" id="GO:0006357">
    <property type="term" value="P:regulation of transcription by RNA polymerase II"/>
    <property type="evidence" value="ECO:0007669"/>
    <property type="project" value="TreeGrafter"/>
</dbReference>
<keyword evidence="2" id="KW-0539">Nucleus</keyword>
<sequence length="475" mass="52436">MADQFCLRWNNFQSNIVSALDSLKCSEDLVDVTLTCEGRNIKAHKVILSACSPYFRNVFKENPCQHPVIILKDVSADDIVSLLSYMYQGEVFIEESKLSSFLHTAALLQVKGLTGVTQQKENFTSPNTSNKLYTQLTISSKPLFGAAHKETKLPALKKRRSSTSDKPTDVTIGDGPKKNKIIETFDIYSRSNLAHPTKIDNPVFFPENNIDKKCDGKIDVPIITANGKSSSSQVAQGDNIPVTIKTERTDDNNSPTLSINANSENDESLPDYENSMLARSLLSGINPSKSEASANNSTLKKVSNVMVDVHCSTRSKDILNSDTVTFTNAPSKSPVKSMLTEELHLKPEKQSPKSDVEYEPEVLLSEHQDGTDSDSNFTQDQSQALLMLAGMSTVPVLTGGASTSQGLAHQSNHAAICGDCPHCGMKYSNQSALKYHVRLMHSDLTNRLCCYLCPRSFTMRETFKEHMWTSHGQRN</sequence>
<dbReference type="Pfam" id="PF00096">
    <property type="entry name" value="zf-C2H2"/>
    <property type="match status" value="1"/>
</dbReference>
<dbReference type="EMBL" id="ODYU01000107">
    <property type="protein sequence ID" value="SOQ34314.1"/>
    <property type="molecule type" value="Genomic_DNA"/>
</dbReference>
<name>A0A2H1V216_SPOFR</name>
<proteinExistence type="predicted"/>
<dbReference type="PROSITE" id="PS00028">
    <property type="entry name" value="ZINC_FINGER_C2H2_1"/>
    <property type="match status" value="2"/>
</dbReference>
<comment type="subcellular location">
    <subcellularLocation>
        <location evidence="1">Nucleus</location>
    </subcellularLocation>
</comment>
<feature type="region of interest" description="Disordered" evidence="3">
    <location>
        <begin position="243"/>
        <end position="270"/>
    </location>
</feature>
<dbReference type="PANTHER" id="PTHR23110:SF99">
    <property type="entry name" value="BROAD-COMPLEX CORE PROTEIN ISOFORM 6"/>
    <property type="match status" value="1"/>
</dbReference>
<dbReference type="SUPFAM" id="SSF57667">
    <property type="entry name" value="beta-beta-alpha zinc fingers"/>
    <property type="match status" value="1"/>
</dbReference>
<evidence type="ECO:0000313" key="4">
    <source>
        <dbReference type="EMBL" id="SOQ34314.1"/>
    </source>
</evidence>
<dbReference type="GO" id="GO:0048666">
    <property type="term" value="P:neuron development"/>
    <property type="evidence" value="ECO:0007669"/>
    <property type="project" value="UniProtKB-ARBA"/>
</dbReference>
<dbReference type="GO" id="GO:0003006">
    <property type="term" value="P:developmental process involved in reproduction"/>
    <property type="evidence" value="ECO:0007669"/>
    <property type="project" value="UniProtKB-ARBA"/>
</dbReference>
<gene>
    <name evidence="4" type="ORF">SFRICE_004896</name>
</gene>
<dbReference type="Gene3D" id="3.30.710.10">
    <property type="entry name" value="Potassium Channel Kv1.1, Chain A"/>
    <property type="match status" value="1"/>
</dbReference>
<feature type="compositionally biased region" description="Polar residues" evidence="3">
    <location>
        <begin position="252"/>
        <end position="263"/>
    </location>
</feature>
<evidence type="ECO:0000256" key="2">
    <source>
        <dbReference type="ARBA" id="ARBA00023242"/>
    </source>
</evidence>
<reference evidence="4" key="1">
    <citation type="submission" date="2016-07" db="EMBL/GenBank/DDBJ databases">
        <authorList>
            <person name="Bretaudeau A."/>
        </authorList>
    </citation>
    <scope>NUCLEOTIDE SEQUENCE</scope>
    <source>
        <strain evidence="4">Rice</strain>
        <tissue evidence="4">Whole body</tissue>
    </source>
</reference>
<organism evidence="4">
    <name type="scientific">Spodoptera frugiperda</name>
    <name type="common">Fall armyworm</name>
    <dbReference type="NCBI Taxonomy" id="7108"/>
    <lineage>
        <taxon>Eukaryota</taxon>
        <taxon>Metazoa</taxon>
        <taxon>Ecdysozoa</taxon>
        <taxon>Arthropoda</taxon>
        <taxon>Hexapoda</taxon>
        <taxon>Insecta</taxon>
        <taxon>Pterygota</taxon>
        <taxon>Neoptera</taxon>
        <taxon>Endopterygota</taxon>
        <taxon>Lepidoptera</taxon>
        <taxon>Glossata</taxon>
        <taxon>Ditrysia</taxon>
        <taxon>Noctuoidea</taxon>
        <taxon>Noctuidae</taxon>
        <taxon>Amphipyrinae</taxon>
        <taxon>Spodoptera</taxon>
    </lineage>
</organism>
<dbReference type="InterPro" id="IPR051095">
    <property type="entry name" value="Dros_DevTransReg"/>
</dbReference>
<protein>
    <submittedName>
        <fullName evidence="4">SFRICE_004896</fullName>
    </submittedName>
</protein>
<evidence type="ECO:0000256" key="3">
    <source>
        <dbReference type="SAM" id="MobiDB-lite"/>
    </source>
</evidence>
<dbReference type="SMART" id="SM00355">
    <property type="entry name" value="ZnF_C2H2"/>
    <property type="match status" value="2"/>
</dbReference>
<dbReference type="SUPFAM" id="SSF54695">
    <property type="entry name" value="POZ domain"/>
    <property type="match status" value="1"/>
</dbReference>
<dbReference type="Gene3D" id="3.30.160.60">
    <property type="entry name" value="Classic Zinc Finger"/>
    <property type="match status" value="1"/>
</dbReference>
<dbReference type="InterPro" id="IPR036236">
    <property type="entry name" value="Znf_C2H2_sf"/>
</dbReference>
<dbReference type="InterPro" id="IPR000210">
    <property type="entry name" value="BTB/POZ_dom"/>
</dbReference>
<dbReference type="Pfam" id="PF00651">
    <property type="entry name" value="BTB"/>
    <property type="match status" value="1"/>
</dbReference>
<accession>A0A2H1V216</accession>